<proteinExistence type="predicted"/>
<feature type="domain" description="HTH cro/C1-type" evidence="1">
    <location>
        <begin position="41"/>
        <end position="87"/>
    </location>
</feature>
<reference evidence="3" key="1">
    <citation type="journal article" date="2019" name="Int. J. Syst. Evol. Microbiol.">
        <title>The Global Catalogue of Microorganisms (GCM) 10K type strain sequencing project: providing services to taxonomists for standard genome sequencing and annotation.</title>
        <authorList>
            <consortium name="The Broad Institute Genomics Platform"/>
            <consortium name="The Broad Institute Genome Sequencing Center for Infectious Disease"/>
            <person name="Wu L."/>
            <person name="Ma J."/>
        </authorList>
    </citation>
    <scope>NUCLEOTIDE SEQUENCE [LARGE SCALE GENOMIC DNA]</scope>
    <source>
        <strain evidence="3">JCM 6835</strain>
    </source>
</reference>
<evidence type="ECO:0000313" key="2">
    <source>
        <dbReference type="EMBL" id="GAA2699169.1"/>
    </source>
</evidence>
<dbReference type="Gene3D" id="1.10.260.40">
    <property type="entry name" value="lambda repressor-like DNA-binding domains"/>
    <property type="match status" value="1"/>
</dbReference>
<dbReference type="Gene3D" id="1.25.40.10">
    <property type="entry name" value="Tetratricopeptide repeat domain"/>
    <property type="match status" value="1"/>
</dbReference>
<protein>
    <recommendedName>
        <fullName evidence="1">HTH cro/C1-type domain-containing protein</fullName>
    </recommendedName>
</protein>
<dbReference type="RefSeq" id="WP_346157173.1">
    <property type="nucleotide sequence ID" value="NZ_BAAATE010000054.1"/>
</dbReference>
<name>A0ABP6FSP9_9ACTN</name>
<dbReference type="InterPro" id="IPR010982">
    <property type="entry name" value="Lambda_DNA-bd_dom_sf"/>
</dbReference>
<organism evidence="2 3">
    <name type="scientific">Nonomuraea recticatena</name>
    <dbReference type="NCBI Taxonomy" id="46178"/>
    <lineage>
        <taxon>Bacteria</taxon>
        <taxon>Bacillati</taxon>
        <taxon>Actinomycetota</taxon>
        <taxon>Actinomycetes</taxon>
        <taxon>Streptosporangiales</taxon>
        <taxon>Streptosporangiaceae</taxon>
        <taxon>Nonomuraea</taxon>
    </lineage>
</organism>
<comment type="caution">
    <text evidence="2">The sequence shown here is derived from an EMBL/GenBank/DDBJ whole genome shotgun (WGS) entry which is preliminary data.</text>
</comment>
<dbReference type="InterPro" id="IPR011990">
    <property type="entry name" value="TPR-like_helical_dom_sf"/>
</dbReference>
<evidence type="ECO:0000313" key="3">
    <source>
        <dbReference type="Proteomes" id="UP001501666"/>
    </source>
</evidence>
<dbReference type="CDD" id="cd00093">
    <property type="entry name" value="HTH_XRE"/>
    <property type="match status" value="1"/>
</dbReference>
<dbReference type="EMBL" id="BAAATE010000054">
    <property type="protein sequence ID" value="GAA2699169.1"/>
    <property type="molecule type" value="Genomic_DNA"/>
</dbReference>
<dbReference type="SUPFAM" id="SSF47413">
    <property type="entry name" value="lambda repressor-like DNA-binding domains"/>
    <property type="match status" value="1"/>
</dbReference>
<keyword evidence="3" id="KW-1185">Reference proteome</keyword>
<dbReference type="InterPro" id="IPR001387">
    <property type="entry name" value="Cro/C1-type_HTH"/>
</dbReference>
<gene>
    <name evidence="2" type="ORF">GCM10010412_095500</name>
</gene>
<sequence length="488" mass="53461">MALDQRDLRETLEGVFARQDMYEACQRRDVGMMVRILSKYGITQGQIAGLTGIAQGRLSEYKRGRRQAEDLATFEKVADGLSMPARLRQAMGLTAPGGMQGTANHTTGNGLQLPTDTFDLQLLAEAIGKRGDDVKRREMLGMAAKVSATAMAAQSEVWEQLDYALGESMVLSEATVREMEARTAGFHRLEEMLPGNVIFRGLSVHIKEVSTLLRGSAEHSKKGLRNRLITTAGESCVLAGWIASDMGSTATARNFYDTAERAAKEAGDPAIVACAYGYRSYIPSGKGNHGRARALLGNALDLVSDSISPATVAWLAARHAEESGALGDTATALRSWHQAEDAFHIADTADDRVWTRFLDENRLDSFRISTYSKIGKLEEAEEAARLMIARLPELDKKRTAIILGDLASAHLVRGSVTEAARLAREGLAASRDIESAIWLPRFDVLAQGLRRWQHQQAVRVFLEDLAKAKSGLAWSRRSPTPSIRHSRR</sequence>
<dbReference type="Proteomes" id="UP001501666">
    <property type="component" value="Unassembled WGS sequence"/>
</dbReference>
<dbReference type="SUPFAM" id="SSF48452">
    <property type="entry name" value="TPR-like"/>
    <property type="match status" value="1"/>
</dbReference>
<accession>A0ABP6FSP9</accession>
<evidence type="ECO:0000259" key="1">
    <source>
        <dbReference type="PROSITE" id="PS50943"/>
    </source>
</evidence>
<dbReference type="PROSITE" id="PS50943">
    <property type="entry name" value="HTH_CROC1"/>
    <property type="match status" value="1"/>
</dbReference>